<dbReference type="SMART" id="SM00822">
    <property type="entry name" value="PKS_KR"/>
    <property type="match status" value="1"/>
</dbReference>
<dbReference type="CDD" id="cd05195">
    <property type="entry name" value="enoyl_red"/>
    <property type="match status" value="1"/>
</dbReference>
<dbReference type="Pfam" id="PF00550">
    <property type="entry name" value="PP-binding"/>
    <property type="match status" value="1"/>
</dbReference>
<dbReference type="Pfam" id="PF08242">
    <property type="entry name" value="Methyltransf_12"/>
    <property type="match status" value="1"/>
</dbReference>
<dbReference type="InterPro" id="IPR020843">
    <property type="entry name" value="ER"/>
</dbReference>
<comment type="caution">
    <text evidence="13">The sequence shown here is derived from an EMBL/GenBank/DDBJ whole genome shotgun (WGS) entry which is preliminary data.</text>
</comment>
<dbReference type="Pfam" id="PF00109">
    <property type="entry name" value="ketoacyl-synt"/>
    <property type="match status" value="1"/>
</dbReference>
<dbReference type="Pfam" id="PF08659">
    <property type="entry name" value="KR"/>
    <property type="match status" value="1"/>
</dbReference>
<dbReference type="PROSITE" id="PS52004">
    <property type="entry name" value="KS3_2"/>
    <property type="match status" value="1"/>
</dbReference>
<dbReference type="EMBL" id="CAOQHR010000008">
    <property type="protein sequence ID" value="CAI6338614.1"/>
    <property type="molecule type" value="Genomic_DNA"/>
</dbReference>
<evidence type="ECO:0000256" key="4">
    <source>
        <dbReference type="ARBA" id="ARBA00022679"/>
    </source>
</evidence>
<accession>A0A9W4XNP5</accession>
<dbReference type="SUPFAM" id="SSF51735">
    <property type="entry name" value="NAD(P)-binding Rossmann-fold domains"/>
    <property type="match status" value="2"/>
</dbReference>
<dbReference type="SUPFAM" id="SSF55048">
    <property type="entry name" value="Probable ACP-binding domain of malonyl-CoA ACP transacylase"/>
    <property type="match status" value="1"/>
</dbReference>
<dbReference type="PANTHER" id="PTHR43775">
    <property type="entry name" value="FATTY ACID SYNTHASE"/>
    <property type="match status" value="1"/>
</dbReference>
<dbReference type="Proteomes" id="UP001152607">
    <property type="component" value="Unassembled WGS sequence"/>
</dbReference>
<dbReference type="SUPFAM" id="SSF50129">
    <property type="entry name" value="GroES-like"/>
    <property type="match status" value="1"/>
</dbReference>
<dbReference type="SUPFAM" id="SSF53335">
    <property type="entry name" value="S-adenosyl-L-methionine-dependent methyltransferases"/>
    <property type="match status" value="1"/>
</dbReference>
<feature type="compositionally biased region" description="Polar residues" evidence="9">
    <location>
        <begin position="89"/>
        <end position="102"/>
    </location>
</feature>
<dbReference type="SUPFAM" id="SSF52151">
    <property type="entry name" value="FabD/lysophospholipase-like"/>
    <property type="match status" value="1"/>
</dbReference>
<evidence type="ECO:0000259" key="12">
    <source>
        <dbReference type="PROSITE" id="PS52019"/>
    </source>
</evidence>
<evidence type="ECO:0000256" key="1">
    <source>
        <dbReference type="ARBA" id="ARBA00022450"/>
    </source>
</evidence>
<reference evidence="13" key="1">
    <citation type="submission" date="2023-01" db="EMBL/GenBank/DDBJ databases">
        <authorList>
            <person name="Van Ghelder C."/>
            <person name="Rancurel C."/>
        </authorList>
    </citation>
    <scope>NUCLEOTIDE SEQUENCE</scope>
    <source>
        <strain evidence="13">CNCM I-4278</strain>
    </source>
</reference>
<evidence type="ECO:0000256" key="7">
    <source>
        <dbReference type="ARBA" id="ARBA00023315"/>
    </source>
</evidence>
<evidence type="ECO:0008006" key="15">
    <source>
        <dbReference type="Google" id="ProtNLM"/>
    </source>
</evidence>
<dbReference type="Gene3D" id="3.40.50.150">
    <property type="entry name" value="Vaccinia Virus protein VP39"/>
    <property type="match status" value="1"/>
</dbReference>
<dbReference type="Pfam" id="PF21089">
    <property type="entry name" value="PKS_DH_N"/>
    <property type="match status" value="1"/>
</dbReference>
<feature type="active site" description="Proton acceptor; for dehydratase activity" evidence="8">
    <location>
        <position position="1022"/>
    </location>
</feature>
<dbReference type="Gene3D" id="1.10.1200.10">
    <property type="entry name" value="ACP-like"/>
    <property type="match status" value="1"/>
</dbReference>
<dbReference type="GO" id="GO:0031177">
    <property type="term" value="F:phosphopantetheine binding"/>
    <property type="evidence" value="ECO:0007669"/>
    <property type="project" value="InterPro"/>
</dbReference>
<feature type="domain" description="PKS/mFAS DH" evidence="12">
    <location>
        <begin position="990"/>
        <end position="1270"/>
    </location>
</feature>
<dbReference type="GO" id="GO:0008168">
    <property type="term" value="F:methyltransferase activity"/>
    <property type="evidence" value="ECO:0007669"/>
    <property type="project" value="UniProtKB-KW"/>
</dbReference>
<evidence type="ECO:0000313" key="13">
    <source>
        <dbReference type="EMBL" id="CAI6338614.1"/>
    </source>
</evidence>
<dbReference type="SMART" id="SM00826">
    <property type="entry name" value="PKS_DH"/>
    <property type="match status" value="1"/>
</dbReference>
<feature type="region of interest" description="N-terminal hotdog fold" evidence="8">
    <location>
        <begin position="990"/>
        <end position="1120"/>
    </location>
</feature>
<dbReference type="Pfam" id="PF14765">
    <property type="entry name" value="PS-DH"/>
    <property type="match status" value="1"/>
</dbReference>
<dbReference type="PANTHER" id="PTHR43775:SF49">
    <property type="entry name" value="SYNTHASE, PUTATIVE (JCVI)-RELATED"/>
    <property type="match status" value="1"/>
</dbReference>
<dbReference type="InterPro" id="IPR016039">
    <property type="entry name" value="Thiolase-like"/>
</dbReference>
<dbReference type="Pfam" id="PF16197">
    <property type="entry name" value="KAsynt_C_assoc"/>
    <property type="match status" value="1"/>
</dbReference>
<dbReference type="Gene3D" id="3.40.366.10">
    <property type="entry name" value="Malonyl-Coenzyme A Acyl Carrier Protein, domain 2"/>
    <property type="match status" value="1"/>
</dbReference>
<dbReference type="InterPro" id="IPR020841">
    <property type="entry name" value="PKS_Beta-ketoAc_synthase_dom"/>
</dbReference>
<evidence type="ECO:0000256" key="3">
    <source>
        <dbReference type="ARBA" id="ARBA00022603"/>
    </source>
</evidence>
<feature type="domain" description="Ketosynthase family 3 (KS3)" evidence="11">
    <location>
        <begin position="104"/>
        <end position="523"/>
    </location>
</feature>
<dbReference type="InterPro" id="IPR013968">
    <property type="entry name" value="PKS_KR"/>
</dbReference>
<dbReference type="Pfam" id="PF02801">
    <property type="entry name" value="Ketoacyl-synt_C"/>
    <property type="match status" value="1"/>
</dbReference>
<feature type="active site" description="Proton donor; for dehydratase activity" evidence="8">
    <location>
        <position position="1191"/>
    </location>
</feature>
<name>A0A9W4XNP5_9PLEO</name>
<gene>
    <name evidence="13" type="ORF">PDIGIT_LOCUS11744</name>
</gene>
<keyword evidence="14" id="KW-1185">Reference proteome</keyword>
<dbReference type="InterPro" id="IPR050091">
    <property type="entry name" value="PKS_NRPS_Biosynth_Enz"/>
</dbReference>
<feature type="region of interest" description="C-terminal hotdog fold" evidence="8">
    <location>
        <begin position="1130"/>
        <end position="1270"/>
    </location>
</feature>
<evidence type="ECO:0000256" key="6">
    <source>
        <dbReference type="ARBA" id="ARBA00023268"/>
    </source>
</evidence>
<keyword evidence="6" id="KW-0511">Multifunctional enzyme</keyword>
<evidence type="ECO:0000259" key="11">
    <source>
        <dbReference type="PROSITE" id="PS52004"/>
    </source>
</evidence>
<dbReference type="InterPro" id="IPR036291">
    <property type="entry name" value="NAD(P)-bd_dom_sf"/>
</dbReference>
<dbReference type="CDD" id="cd02440">
    <property type="entry name" value="AdoMet_MTases"/>
    <property type="match status" value="1"/>
</dbReference>
<proteinExistence type="predicted"/>
<keyword evidence="3" id="KW-0489">Methyltransferase</keyword>
<dbReference type="InterPro" id="IPR020806">
    <property type="entry name" value="PKS_PP-bd"/>
</dbReference>
<keyword evidence="1" id="KW-0596">Phosphopantetheine</keyword>
<dbReference type="SMART" id="SM00825">
    <property type="entry name" value="PKS_KS"/>
    <property type="match status" value="1"/>
</dbReference>
<dbReference type="InterPro" id="IPR057326">
    <property type="entry name" value="KR_dom"/>
</dbReference>
<dbReference type="InterPro" id="IPR020807">
    <property type="entry name" value="PKS_DH"/>
</dbReference>
<dbReference type="GO" id="GO:0004312">
    <property type="term" value="F:fatty acid synthase activity"/>
    <property type="evidence" value="ECO:0007669"/>
    <property type="project" value="TreeGrafter"/>
</dbReference>
<dbReference type="PROSITE" id="PS00606">
    <property type="entry name" value="KS3_1"/>
    <property type="match status" value="1"/>
</dbReference>
<dbReference type="InterPro" id="IPR049900">
    <property type="entry name" value="PKS_mFAS_DH"/>
</dbReference>
<dbReference type="Pfam" id="PF00698">
    <property type="entry name" value="Acyl_transf_1"/>
    <property type="match status" value="1"/>
</dbReference>
<dbReference type="InterPro" id="IPR013154">
    <property type="entry name" value="ADH-like_N"/>
</dbReference>
<dbReference type="SMART" id="SM00829">
    <property type="entry name" value="PKS_ER"/>
    <property type="match status" value="1"/>
</dbReference>
<keyword evidence="7" id="KW-0012">Acyltransferase</keyword>
<dbReference type="InterPro" id="IPR029063">
    <property type="entry name" value="SAM-dependent_MTases_sf"/>
</dbReference>
<dbReference type="InterPro" id="IPR009081">
    <property type="entry name" value="PP-bd_ACP"/>
</dbReference>
<dbReference type="GO" id="GO:0006633">
    <property type="term" value="P:fatty acid biosynthetic process"/>
    <property type="evidence" value="ECO:0007669"/>
    <property type="project" value="InterPro"/>
</dbReference>
<dbReference type="GO" id="GO:0032259">
    <property type="term" value="P:methylation"/>
    <property type="evidence" value="ECO:0007669"/>
    <property type="project" value="UniProtKB-KW"/>
</dbReference>
<dbReference type="GO" id="GO:0044550">
    <property type="term" value="P:secondary metabolite biosynthetic process"/>
    <property type="evidence" value="ECO:0007669"/>
    <property type="project" value="TreeGrafter"/>
</dbReference>
<dbReference type="Gene3D" id="3.40.47.10">
    <property type="match status" value="1"/>
</dbReference>
<dbReference type="GO" id="GO:0004315">
    <property type="term" value="F:3-oxoacyl-[acyl-carrier-protein] synthase activity"/>
    <property type="evidence" value="ECO:0007669"/>
    <property type="project" value="InterPro"/>
</dbReference>
<dbReference type="InterPro" id="IPR049551">
    <property type="entry name" value="PKS_DH_C"/>
</dbReference>
<evidence type="ECO:0000256" key="5">
    <source>
        <dbReference type="ARBA" id="ARBA00022857"/>
    </source>
</evidence>
<dbReference type="InterPro" id="IPR014043">
    <property type="entry name" value="Acyl_transferase_dom"/>
</dbReference>
<dbReference type="InterPro" id="IPR014031">
    <property type="entry name" value="Ketoacyl_synth_C"/>
</dbReference>
<keyword evidence="4" id="KW-0808">Transferase</keyword>
<dbReference type="CDD" id="cd00833">
    <property type="entry name" value="PKS"/>
    <property type="match status" value="1"/>
</dbReference>
<dbReference type="InterPro" id="IPR016036">
    <property type="entry name" value="Malonyl_transacylase_ACP-bd"/>
</dbReference>
<dbReference type="InterPro" id="IPR001227">
    <property type="entry name" value="Ac_transferase_dom_sf"/>
</dbReference>
<dbReference type="InterPro" id="IPR036736">
    <property type="entry name" value="ACP-like_sf"/>
</dbReference>
<dbReference type="Gene3D" id="3.40.50.720">
    <property type="entry name" value="NAD(P)-binding Rossmann-like Domain"/>
    <property type="match status" value="2"/>
</dbReference>
<dbReference type="SMART" id="SM00827">
    <property type="entry name" value="PKS_AT"/>
    <property type="match status" value="1"/>
</dbReference>
<sequence length="2567" mass="284057">MHSDTSPHRLKPLSDGILMWLMGKVPHRPRIRLIFSIDQSRLSTNIMGSISEVPVISKESSDGRHSVNRNGNCANDSPNGNHNGHKNETNWSDPNTSTRSDPNNMPIAICGMGMRLPGGVHTDSDLYELLIQMKDARSEVPKSRYNIDAYHNAYGKLGTVASRYGYFLDDVDLSKFDTTMFSMTPAEVSRLDPNQRLLLEVAREAFESAGESKFRGEKIGTYTAIYSEDWHELQTRDLNDHGPYMLSGKHDFMLGNRLSYEYDLKGPSMTLKTACSSAGIALHEALQAIRLGDIPSALVAGANLLISPTLSIVMSETLALSPDGSSKTFDAAADGYARAEGISCLYIKRLDHAIRDGNPVRAVIRASACNADGRTNGGLLEPNKIAHEALIRQTYANAGLDLRTTAMVECHGTGTAKGDPLEVAAVASCFGDHGVYIGSVKPNLGHSEGASAITSIMKAVLSLEQQTILPNIKFVNPNPKIPWAEAKLTVPTSPIAWPKSRCERMSVNSFGIGGSNVHFILDSARTHVESEEVQKSSGHLKKDVRRLLLFSANSQPSLAKSINQCQVYMETHVDDLDSVAYTLANRREHLKLRAFSVTNGTTPFEVVNCTESQTKRSAKVAFIFTGQGAQWIHMGRELIHDFPSFRESIRSIDEVLQSLDHAPSFSIEDLILHCKDKAVLKSPAISQPLCTALQIAVVQLLKAWGISPEGIVGHSSGEIAAAYTAGALSMREAIVVAYYRGFVFASPVEQRGGMTAVGLGRDVVEPYLVKGVSIACENSNKSVTISGDLLLLEKCIASIRRSYPDAPIRKLDVEIAYHTNHVRGAGEKYETLVRGLIKARAPHTLFVSSVHADVVRQNYDLGAQYWRQNLENPVLFHAAVNALLEECPQANIHLEIGPHSALAGPLRQIYAERGVPVNYLSVLRRGGNDTDAYLNALGRLYGAGVCLQPPIPAHAKVLPQFPTYPWHHETAYWSETRLMKSLRFRSHTAHDLLGSRTIESSDIEPTWRNVLRMADVPWLRDHVVGRDIVFPAAAYIAMAGEAVSQIQDNGDISYTVRNVHLENAMLLKDDEHTEIITTMRRQKLTARKDSDWYEFTIVSHNASGWTRHCHGLVTSGEVVSMLPLEAKTFVRKVNTDRWYKTMARIGLNYGPRFTGLRTITASTEARIASASVTDRQEESESAYALHPSTIDAIFQSWTVASTSGVYRKLTHLSLPTFIEELFVGNLSSANIDFVMSEEDNRAYSYGFVDGKPAFSLRGFEGTPLDTPSECKTNELQVQYLQWKPDFDFADPSTLMKPSYDMRSELAMLERLYVLCAIEGRKRLELVSPSKRHFEIFISWLDEQMQRFSQPDYPLVNDSAHLLTLDSTTRCHQIEESTATLRKAKARPFGEAIWKSYLHLSDIIEGRVDFLDLILQDNLLPQVYDWMNNLQDLTSMFPLLGNNYPQLRILEIGAGTGGLTHKILQCLESDFGERLYHGYTFTDISSGFFVQAQERFGDYEGMEYKVLDISKDPLEQGFEMGSYDLIVASNVLHATPCLVQTLTHCRKLLQPDGRLFLQELSPITKHANFVMGLFAGWWEGQDDGRKDEPFISPEEWNIRLCKAGFDGIESLMVDGERPYYMNANMIARPKFGHVYPDRISLLTGTDEPGQLVLATQKELEKRGYHVDHCIWGEGTPPPDQDLISFVDIEGRSTPILQDIDETDLQILLQTVDITSQSTLVWLSKPAQMLCQDPHAGQILGFARTVRAELAMDFATLELEHTGTGAAGVVADVLRKLQHARLVDVERELDSDLEYVWTDGAIRIGRFHWFPVEKALTETAVSHGLTAKRLVVGQRGMLQSLQWRNHELPALEPDEVLVQTCTVGMNFREVMCALGIIQIDSLDGRSGGLTTFGTEGVGRIVAVGSKVQSIKTGSRVMCMGSTSPAFATHVKRRADYCVEIPDRLSDEDAATMPIVYYTVLISLVERAHMQRGQSLLIHSAAGGVGIAAIHMARWLGLDIFVTTGTEEKANFLSTKMGVPRERIFASRNESFVSSIMAATGGRGVDVVLNSLSGGLLHSSWRCVAEHGHMVEIGRRDILGHAQLAMSPFGSNRTFSCVDASTTIADSPRTQRALQMIMDLYKRGHIHPINPVTIFEASRVEDAYRCLQQGLHVGKLVIRFPDPDVEEDSELALRPAPSIPDPIFRADASYLLVGGTGGLGKAIASWMVSHGARNLIFLSRSAGQRQEDQHIFAELKESSCRVQFYAGDVADEAVVQSLVKAAPFPIAGVMQMAMVLNDIGVMNMDLESWKATTHPKIAGTWNLHRLLPTELDFFVLFSSMAGLFGYFGQANYASANTFLDAFVQYRRAHGLVASVIDIGPIGDVGYVAVTPRQQTNITSHIYPATEQDLLDILQLAITTPPPRLALQRPNSFHNPCQYAQIPWSTLSITDPSNTSIWKRDPRTAIYRNLEQISATISGSETSNKIRYFMNTLVAEPHKLNDQASVDLLASAIGRRVSTFLMREGQDLDTSQSLSDLGVDSLVAIELRNWWKQSLGVDVSALELMGGGSLVQLGLLAVNRLKVKYCTDNSA</sequence>
<feature type="region of interest" description="Disordered" evidence="9">
    <location>
        <begin position="57"/>
        <end position="102"/>
    </location>
</feature>
<feature type="domain" description="Carrier" evidence="10">
    <location>
        <begin position="2480"/>
        <end position="2557"/>
    </location>
</feature>
<evidence type="ECO:0000256" key="9">
    <source>
        <dbReference type="SAM" id="MobiDB-lite"/>
    </source>
</evidence>
<dbReference type="InterPro" id="IPR049552">
    <property type="entry name" value="PKS_DH_N"/>
</dbReference>
<dbReference type="PROSITE" id="PS52019">
    <property type="entry name" value="PKS_MFAS_DH"/>
    <property type="match status" value="1"/>
</dbReference>
<keyword evidence="2" id="KW-0597">Phosphoprotein</keyword>
<protein>
    <recommendedName>
        <fullName evidence="15">Polyketide synthase</fullName>
    </recommendedName>
</protein>
<dbReference type="InterPro" id="IPR016035">
    <property type="entry name" value="Acyl_Trfase/lysoPLipase"/>
</dbReference>
<dbReference type="InterPro" id="IPR014030">
    <property type="entry name" value="Ketoacyl_synth_N"/>
</dbReference>
<dbReference type="Pfam" id="PF13602">
    <property type="entry name" value="ADH_zinc_N_2"/>
    <property type="match status" value="1"/>
</dbReference>
<dbReference type="Gene3D" id="3.90.180.10">
    <property type="entry name" value="Medium-chain alcohol dehydrogenases, catalytic domain"/>
    <property type="match status" value="1"/>
</dbReference>
<evidence type="ECO:0000256" key="2">
    <source>
        <dbReference type="ARBA" id="ARBA00022553"/>
    </source>
</evidence>
<keyword evidence="5" id="KW-0521">NADP</keyword>
<dbReference type="PROSITE" id="PS50075">
    <property type="entry name" value="CARRIER"/>
    <property type="match status" value="1"/>
</dbReference>
<dbReference type="InterPro" id="IPR042104">
    <property type="entry name" value="PKS_dehydratase_sf"/>
</dbReference>
<dbReference type="OrthoDB" id="329835at2759"/>
<dbReference type="Gene3D" id="3.10.129.110">
    <property type="entry name" value="Polyketide synthase dehydratase"/>
    <property type="match status" value="1"/>
</dbReference>
<dbReference type="SMART" id="SM00823">
    <property type="entry name" value="PKS_PP"/>
    <property type="match status" value="1"/>
</dbReference>
<dbReference type="SUPFAM" id="SSF47336">
    <property type="entry name" value="ACP-like"/>
    <property type="match status" value="1"/>
</dbReference>
<dbReference type="Pfam" id="PF08240">
    <property type="entry name" value="ADH_N"/>
    <property type="match status" value="1"/>
</dbReference>
<dbReference type="InterPro" id="IPR032821">
    <property type="entry name" value="PKS_assoc"/>
</dbReference>
<dbReference type="InterPro" id="IPR018201">
    <property type="entry name" value="Ketoacyl_synth_AS"/>
</dbReference>
<evidence type="ECO:0000259" key="10">
    <source>
        <dbReference type="PROSITE" id="PS50075"/>
    </source>
</evidence>
<dbReference type="InterPro" id="IPR011032">
    <property type="entry name" value="GroES-like_sf"/>
</dbReference>
<dbReference type="SUPFAM" id="SSF53901">
    <property type="entry name" value="Thiolase-like"/>
    <property type="match status" value="1"/>
</dbReference>
<evidence type="ECO:0000313" key="14">
    <source>
        <dbReference type="Proteomes" id="UP001152607"/>
    </source>
</evidence>
<evidence type="ECO:0000256" key="8">
    <source>
        <dbReference type="PROSITE-ProRule" id="PRU01363"/>
    </source>
</evidence>
<organism evidence="13 14">
    <name type="scientific">Periconia digitata</name>
    <dbReference type="NCBI Taxonomy" id="1303443"/>
    <lineage>
        <taxon>Eukaryota</taxon>
        <taxon>Fungi</taxon>
        <taxon>Dikarya</taxon>
        <taxon>Ascomycota</taxon>
        <taxon>Pezizomycotina</taxon>
        <taxon>Dothideomycetes</taxon>
        <taxon>Pleosporomycetidae</taxon>
        <taxon>Pleosporales</taxon>
        <taxon>Massarineae</taxon>
        <taxon>Periconiaceae</taxon>
        <taxon>Periconia</taxon>
    </lineage>
</organism>
<dbReference type="GO" id="GO:0016491">
    <property type="term" value="F:oxidoreductase activity"/>
    <property type="evidence" value="ECO:0007669"/>
    <property type="project" value="InterPro"/>
</dbReference>
<feature type="compositionally biased region" description="Polar residues" evidence="9">
    <location>
        <begin position="68"/>
        <end position="82"/>
    </location>
</feature>
<dbReference type="InterPro" id="IPR013217">
    <property type="entry name" value="Methyltransf_12"/>
</dbReference>